<sequence>MGTRFIDLVIFNLLLRDDKDLTFVSHLRRRLTTIQERSLALDVAIQAMSEL</sequence>
<accession>A0A8J7H951</accession>
<evidence type="ECO:0000313" key="1">
    <source>
        <dbReference type="EMBL" id="MBH8551563.1"/>
    </source>
</evidence>
<dbReference type="AlphaFoldDB" id="A0A8J7H951"/>
<name>A0A8J7H951_9CYAN</name>
<proteinExistence type="predicted"/>
<reference evidence="1 2" key="1">
    <citation type="journal article" date="2021" name="Int. J. Syst. Evol. Microbiol.">
        <title>Amazonocrinis nigriterrae gen. nov., sp. nov., Atlanticothrix silvestris gen. nov., sp. nov. and Dendronalium phyllosphericum gen. nov., sp. nov., nostocacean cyanobacteria from Brazilian environments.</title>
        <authorList>
            <person name="Alvarenga D.O."/>
            <person name="Andreote A.P.D."/>
            <person name="Branco L.H.Z."/>
            <person name="Delbaje E."/>
            <person name="Cruz R.B."/>
            <person name="Varani A.M."/>
            <person name="Fiore M.F."/>
        </authorList>
    </citation>
    <scope>NUCLEOTIDE SEQUENCE [LARGE SCALE GENOMIC DNA]</scope>
    <source>
        <strain evidence="1 2">CENA357</strain>
    </source>
</reference>
<keyword evidence="2" id="KW-1185">Reference proteome</keyword>
<comment type="caution">
    <text evidence="1">The sequence shown here is derived from an EMBL/GenBank/DDBJ whole genome shotgun (WGS) entry which is preliminary data.</text>
</comment>
<evidence type="ECO:0000313" key="2">
    <source>
        <dbReference type="Proteomes" id="UP000599391"/>
    </source>
</evidence>
<dbReference type="EMBL" id="JAECZB010000005">
    <property type="protein sequence ID" value="MBH8551563.1"/>
    <property type="molecule type" value="Genomic_DNA"/>
</dbReference>
<organism evidence="1 2">
    <name type="scientific">Atlanticothrix silvestris CENA357</name>
    <dbReference type="NCBI Taxonomy" id="1725252"/>
    <lineage>
        <taxon>Bacteria</taxon>
        <taxon>Bacillati</taxon>
        <taxon>Cyanobacteriota</taxon>
        <taxon>Cyanophyceae</taxon>
        <taxon>Nostocales</taxon>
        <taxon>Nodulariaceae</taxon>
        <taxon>Atlanticothrix</taxon>
        <taxon>Atlanticothrix silvestris</taxon>
    </lineage>
</organism>
<protein>
    <submittedName>
        <fullName evidence="1">Uncharacterized protein</fullName>
    </submittedName>
</protein>
<gene>
    <name evidence="1" type="ORF">I8751_04060</name>
</gene>
<dbReference type="RefSeq" id="WP_214437870.1">
    <property type="nucleotide sequence ID" value="NZ_JAECZB010000005.1"/>
</dbReference>
<dbReference type="Proteomes" id="UP000599391">
    <property type="component" value="Unassembled WGS sequence"/>
</dbReference>